<organism evidence="1">
    <name type="scientific">Myoviridae sp. ctPoO4</name>
    <dbReference type="NCBI Taxonomy" id="2827685"/>
    <lineage>
        <taxon>Viruses</taxon>
        <taxon>Duplodnaviria</taxon>
        <taxon>Heunggongvirae</taxon>
        <taxon>Uroviricota</taxon>
        <taxon>Caudoviricetes</taxon>
    </lineage>
</organism>
<dbReference type="EMBL" id="BK032629">
    <property type="protein sequence ID" value="DAF52121.1"/>
    <property type="molecule type" value="Genomic_DNA"/>
</dbReference>
<proteinExistence type="predicted"/>
<evidence type="ECO:0000313" key="1">
    <source>
        <dbReference type="EMBL" id="DAF52121.1"/>
    </source>
</evidence>
<reference evidence="1" key="1">
    <citation type="journal article" date="2021" name="Proc. Natl. Acad. Sci. U.S.A.">
        <title>A Catalog of Tens of Thousands of Viruses from Human Metagenomes Reveals Hidden Associations with Chronic Diseases.</title>
        <authorList>
            <person name="Tisza M.J."/>
            <person name="Buck C.B."/>
        </authorList>
    </citation>
    <scope>NUCLEOTIDE SEQUENCE</scope>
    <source>
        <strain evidence="1">CtPoO4</strain>
    </source>
</reference>
<accession>A0A8S5SM82</accession>
<name>A0A8S5SM82_9CAUD</name>
<protein>
    <submittedName>
        <fullName evidence="1">Uncharacterized protein</fullName>
    </submittedName>
</protein>
<sequence>MKQKDKKKGKFHKSIEHITTINGKLSDETIKLINQMAKKAYGRK</sequence>